<organism evidence="2 3">
    <name type="scientific">Silurus asotus</name>
    <name type="common">Amur catfish</name>
    <name type="synonym">Parasilurus asotus</name>
    <dbReference type="NCBI Taxonomy" id="30991"/>
    <lineage>
        <taxon>Eukaryota</taxon>
        <taxon>Metazoa</taxon>
        <taxon>Chordata</taxon>
        <taxon>Craniata</taxon>
        <taxon>Vertebrata</taxon>
        <taxon>Euteleostomi</taxon>
        <taxon>Actinopterygii</taxon>
        <taxon>Neopterygii</taxon>
        <taxon>Teleostei</taxon>
        <taxon>Ostariophysi</taxon>
        <taxon>Siluriformes</taxon>
        <taxon>Siluridae</taxon>
        <taxon>Silurus</taxon>
    </lineage>
</organism>
<evidence type="ECO:0000259" key="1">
    <source>
        <dbReference type="Pfam" id="PF18701"/>
    </source>
</evidence>
<feature type="non-terminal residue" evidence="2">
    <location>
        <position position="198"/>
    </location>
</feature>
<evidence type="ECO:0000313" key="3">
    <source>
        <dbReference type="Proteomes" id="UP001205998"/>
    </source>
</evidence>
<dbReference type="Gene3D" id="3.30.420.10">
    <property type="entry name" value="Ribonuclease H-like superfamily/Ribonuclease H"/>
    <property type="match status" value="1"/>
</dbReference>
<dbReference type="Proteomes" id="UP001205998">
    <property type="component" value="Unassembled WGS sequence"/>
</dbReference>
<dbReference type="PANTHER" id="PTHR47331:SF5">
    <property type="entry name" value="RIBONUCLEASE H"/>
    <property type="match status" value="1"/>
</dbReference>
<dbReference type="GO" id="GO:0003676">
    <property type="term" value="F:nucleic acid binding"/>
    <property type="evidence" value="ECO:0007669"/>
    <property type="project" value="InterPro"/>
</dbReference>
<dbReference type="Pfam" id="PF18701">
    <property type="entry name" value="DUF5641"/>
    <property type="match status" value="1"/>
</dbReference>
<dbReference type="AlphaFoldDB" id="A0AAD5FBM4"/>
<dbReference type="EMBL" id="MU576718">
    <property type="protein sequence ID" value="KAI5609614.1"/>
    <property type="molecule type" value="Genomic_DNA"/>
</dbReference>
<feature type="domain" description="DUF5641" evidence="1">
    <location>
        <begin position="135"/>
        <end position="197"/>
    </location>
</feature>
<proteinExistence type="predicted"/>
<comment type="caution">
    <text evidence="2">The sequence shown here is derived from an EMBL/GenBank/DDBJ whole genome shotgun (WGS) entry which is preliminary data.</text>
</comment>
<protein>
    <recommendedName>
        <fullName evidence="1">DUF5641 domain-containing protein</fullName>
    </recommendedName>
</protein>
<name>A0AAD5FBM4_SILAS</name>
<keyword evidence="3" id="KW-1185">Reference proteome</keyword>
<accession>A0AAD5FBM4</accession>
<dbReference type="PANTHER" id="PTHR47331">
    <property type="entry name" value="PHD-TYPE DOMAIN-CONTAINING PROTEIN"/>
    <property type="match status" value="1"/>
</dbReference>
<evidence type="ECO:0000313" key="2">
    <source>
        <dbReference type="EMBL" id="KAI5609614.1"/>
    </source>
</evidence>
<dbReference type="InterPro" id="IPR036397">
    <property type="entry name" value="RNaseH_sf"/>
</dbReference>
<feature type="non-terminal residue" evidence="2">
    <location>
        <position position="1"/>
    </location>
</feature>
<dbReference type="InterPro" id="IPR040676">
    <property type="entry name" value="DUF5641"/>
</dbReference>
<reference evidence="2" key="1">
    <citation type="submission" date="2018-07" db="EMBL/GenBank/DDBJ databases">
        <title>Comparative genomics of catfishes provides insights into carnivory and benthic adaptation.</title>
        <authorList>
            <person name="Zhang Y."/>
            <person name="Wang D."/>
            <person name="Peng Z."/>
            <person name="Zheng S."/>
            <person name="Shao F."/>
            <person name="Tao W."/>
        </authorList>
    </citation>
    <scope>NUCLEOTIDE SEQUENCE</scope>
    <source>
        <strain evidence="2">Chongqing</strain>
    </source>
</reference>
<sequence length="198" mass="22930">NFIGAKNELNSASQELDPERLSVFLADKQCDFIIIFFYAPHSSHAGGVWERQIKTVRSVLSSTVSLSSGRLSDASLRTLFYEAMAVVNSRPLTVDNLNDPKSLEPLTPNHLITMKATTALPPPGKFTREDVYGRKRWRQVQYLTEQFWSRWKKEYLHSIATRQCWHAPKRNFQVFDVVMDMEESLPRNQWRIGRIVET</sequence>
<gene>
    <name evidence="2" type="ORF">C0J50_9452</name>
</gene>